<keyword evidence="2" id="KW-1185">Reference proteome</keyword>
<comment type="caution">
    <text evidence="1">The sequence shown here is derived from an EMBL/GenBank/DDBJ whole genome shotgun (WGS) entry which is preliminary data.</text>
</comment>
<proteinExistence type="predicted"/>
<name>A0A8H6YRU8_9AGAR</name>
<sequence length="126" mass="13138">MNSSNCNFQDIGGRRDRYELGMKEIVTILHRELTLGIVGGMACASKLSVDNARNIHRKLNTGEIHWVALMKSQCKGDLTGAASSTANAAVFNAAVPSIASIVNATVTAATKAAVPSIANTAVPSVL</sequence>
<dbReference type="AlphaFoldDB" id="A0A8H6YRU8"/>
<evidence type="ECO:0000313" key="2">
    <source>
        <dbReference type="Proteomes" id="UP000623467"/>
    </source>
</evidence>
<accession>A0A8H6YRU8</accession>
<organism evidence="1 2">
    <name type="scientific">Mycena sanguinolenta</name>
    <dbReference type="NCBI Taxonomy" id="230812"/>
    <lineage>
        <taxon>Eukaryota</taxon>
        <taxon>Fungi</taxon>
        <taxon>Dikarya</taxon>
        <taxon>Basidiomycota</taxon>
        <taxon>Agaricomycotina</taxon>
        <taxon>Agaricomycetes</taxon>
        <taxon>Agaricomycetidae</taxon>
        <taxon>Agaricales</taxon>
        <taxon>Marasmiineae</taxon>
        <taxon>Mycenaceae</taxon>
        <taxon>Mycena</taxon>
    </lineage>
</organism>
<dbReference type="EMBL" id="JACAZH010000007">
    <property type="protein sequence ID" value="KAF7364037.1"/>
    <property type="molecule type" value="Genomic_DNA"/>
</dbReference>
<reference evidence="1" key="1">
    <citation type="submission" date="2020-05" db="EMBL/GenBank/DDBJ databases">
        <title>Mycena genomes resolve the evolution of fungal bioluminescence.</title>
        <authorList>
            <person name="Tsai I.J."/>
        </authorList>
    </citation>
    <scope>NUCLEOTIDE SEQUENCE</scope>
    <source>
        <strain evidence="1">160909Yilan</strain>
    </source>
</reference>
<dbReference type="OrthoDB" id="3247681at2759"/>
<dbReference type="Proteomes" id="UP000623467">
    <property type="component" value="Unassembled WGS sequence"/>
</dbReference>
<gene>
    <name evidence="1" type="ORF">MSAN_01062400</name>
</gene>
<protein>
    <submittedName>
        <fullName evidence="1">Uncharacterized protein</fullName>
    </submittedName>
</protein>
<evidence type="ECO:0000313" key="1">
    <source>
        <dbReference type="EMBL" id="KAF7364037.1"/>
    </source>
</evidence>